<name>A0AA39G2X6_MICHY</name>
<reference evidence="1" key="1">
    <citation type="journal article" date="2023" name="bioRxiv">
        <title>Scaffold-level genome assemblies of two parasitoid biocontrol wasps reveal the parthenogenesis mechanism and an associated novel virus.</title>
        <authorList>
            <person name="Inwood S."/>
            <person name="Skelly J."/>
            <person name="Guhlin J."/>
            <person name="Harrop T."/>
            <person name="Goldson S."/>
            <person name="Dearden P."/>
        </authorList>
    </citation>
    <scope>NUCLEOTIDE SEQUENCE</scope>
    <source>
        <strain evidence="1">Lincoln</strain>
        <tissue evidence="1">Whole body</tissue>
    </source>
</reference>
<accession>A0AA39G2X6</accession>
<reference evidence="1" key="2">
    <citation type="submission" date="2023-03" db="EMBL/GenBank/DDBJ databases">
        <authorList>
            <person name="Inwood S.N."/>
            <person name="Skelly J.G."/>
            <person name="Guhlin J."/>
            <person name="Harrop T.W.R."/>
            <person name="Goldson S.G."/>
            <person name="Dearden P.K."/>
        </authorList>
    </citation>
    <scope>NUCLEOTIDE SEQUENCE</scope>
    <source>
        <strain evidence="1">Lincoln</strain>
        <tissue evidence="1">Whole body</tissue>
    </source>
</reference>
<gene>
    <name evidence="1" type="ORF">PV327_006032</name>
</gene>
<evidence type="ECO:0000313" key="1">
    <source>
        <dbReference type="EMBL" id="KAK0180388.1"/>
    </source>
</evidence>
<keyword evidence="2" id="KW-1185">Reference proteome</keyword>
<dbReference type="AlphaFoldDB" id="A0AA39G2X6"/>
<sequence>MYKVKLPGPECDRSKMTLLKGAFIPTARDETQVCDGFRSMLLTHNLERGSSRTDERATLREGDSARWDMLEPRWRPVQVECSSSCPINIQALHSTFMTI</sequence>
<comment type="caution">
    <text evidence="1">The sequence shown here is derived from an EMBL/GenBank/DDBJ whole genome shotgun (WGS) entry which is preliminary data.</text>
</comment>
<protein>
    <submittedName>
        <fullName evidence="1">Uncharacterized protein</fullName>
    </submittedName>
</protein>
<organism evidence="1 2">
    <name type="scientific">Microctonus hyperodae</name>
    <name type="common">Parasitoid wasp</name>
    <dbReference type="NCBI Taxonomy" id="165561"/>
    <lineage>
        <taxon>Eukaryota</taxon>
        <taxon>Metazoa</taxon>
        <taxon>Ecdysozoa</taxon>
        <taxon>Arthropoda</taxon>
        <taxon>Hexapoda</taxon>
        <taxon>Insecta</taxon>
        <taxon>Pterygota</taxon>
        <taxon>Neoptera</taxon>
        <taxon>Endopterygota</taxon>
        <taxon>Hymenoptera</taxon>
        <taxon>Apocrita</taxon>
        <taxon>Ichneumonoidea</taxon>
        <taxon>Braconidae</taxon>
        <taxon>Euphorinae</taxon>
        <taxon>Microctonus</taxon>
    </lineage>
</organism>
<proteinExistence type="predicted"/>
<dbReference type="Proteomes" id="UP001168972">
    <property type="component" value="Unassembled WGS sequence"/>
</dbReference>
<evidence type="ECO:0000313" key="2">
    <source>
        <dbReference type="Proteomes" id="UP001168972"/>
    </source>
</evidence>
<dbReference type="EMBL" id="JAQQBR010000003">
    <property type="protein sequence ID" value="KAK0180388.1"/>
    <property type="molecule type" value="Genomic_DNA"/>
</dbReference>